<evidence type="ECO:0000313" key="1">
    <source>
        <dbReference type="EMBL" id="UUC16426.1"/>
    </source>
</evidence>
<dbReference type="Proteomes" id="UP001058744">
    <property type="component" value="Chromosome"/>
</dbReference>
<accession>A0AAJ5HST6</accession>
<proteinExistence type="predicted"/>
<evidence type="ECO:0000313" key="2">
    <source>
        <dbReference type="Proteomes" id="UP001058744"/>
    </source>
</evidence>
<dbReference type="AlphaFoldDB" id="A0AAJ5HST6"/>
<dbReference type="RefSeq" id="WP_160320196.1">
    <property type="nucleotide sequence ID" value="NZ_CP101700.1"/>
</dbReference>
<sequence length="52" mass="5872">MTKLRKPERANGRFLGLAFQPWQLLTRRAGVNLAFEHSSAKAAVLQYTQEVA</sequence>
<protein>
    <submittedName>
        <fullName evidence="1">Uncharacterized protein</fullName>
    </submittedName>
</protein>
<dbReference type="EMBL" id="CP101700">
    <property type="protein sequence ID" value="UUC16426.1"/>
    <property type="molecule type" value="Genomic_DNA"/>
</dbReference>
<organism evidence="1 2">
    <name type="scientific">Pseudomonas asiatica</name>
    <dbReference type="NCBI Taxonomy" id="2219225"/>
    <lineage>
        <taxon>Bacteria</taxon>
        <taxon>Pseudomonadati</taxon>
        <taxon>Pseudomonadota</taxon>
        <taxon>Gammaproteobacteria</taxon>
        <taxon>Pseudomonadales</taxon>
        <taxon>Pseudomonadaceae</taxon>
        <taxon>Pseudomonas</taxon>
    </lineage>
</organism>
<reference evidence="1" key="1">
    <citation type="submission" date="2022-07" db="EMBL/GenBank/DDBJ databases">
        <title>Complete genome of MD9.</title>
        <authorList>
            <person name="Cao G."/>
        </authorList>
    </citation>
    <scope>NUCLEOTIDE SEQUENCE</scope>
    <source>
        <strain evidence="1">MD9</strain>
    </source>
</reference>
<gene>
    <name evidence="1" type="ORF">NOV18_14215</name>
</gene>
<name>A0AAJ5HST6_9PSED</name>